<reference evidence="2" key="1">
    <citation type="submission" date="2015-03" db="EMBL/GenBank/DDBJ databases">
        <authorList>
            <consortium name="Pathogen Informatics"/>
        </authorList>
    </citation>
    <scope>NUCLEOTIDE SEQUENCE [LARGE SCALE GENOMIC DNA]</scope>
    <source>
        <strain evidence="2">N09902308</strain>
    </source>
</reference>
<dbReference type="Proteomes" id="UP000039021">
    <property type="component" value="Unassembled WGS sequence"/>
</dbReference>
<dbReference type="EMBL" id="CSBK01002739">
    <property type="protein sequence ID" value="CPA17034.1"/>
    <property type="molecule type" value="Genomic_DNA"/>
</dbReference>
<organism evidence="1 2">
    <name type="scientific">Mycobacterium tuberculosis</name>
    <dbReference type="NCBI Taxonomy" id="1773"/>
    <lineage>
        <taxon>Bacteria</taxon>
        <taxon>Bacillati</taxon>
        <taxon>Actinomycetota</taxon>
        <taxon>Actinomycetes</taxon>
        <taxon>Mycobacteriales</taxon>
        <taxon>Mycobacteriaceae</taxon>
        <taxon>Mycobacterium</taxon>
        <taxon>Mycobacterium tuberculosis complex</taxon>
    </lineage>
</organism>
<sequence length="40" mass="4350">MIHKGASLTMLGVGKATFSNSTARPIPTRFAVMRAMVRMI</sequence>
<name>A0A916LG35_MYCTX</name>
<comment type="caution">
    <text evidence="1">The sequence shown here is derived from an EMBL/GenBank/DDBJ whole genome shotgun (WGS) entry which is preliminary data.</text>
</comment>
<accession>A0A916LG35</accession>
<protein>
    <submittedName>
        <fullName evidence="1">Uncharacterized protein</fullName>
    </submittedName>
</protein>
<proteinExistence type="predicted"/>
<evidence type="ECO:0000313" key="2">
    <source>
        <dbReference type="Proteomes" id="UP000039021"/>
    </source>
</evidence>
<evidence type="ECO:0000313" key="1">
    <source>
        <dbReference type="EMBL" id="CPA17034.1"/>
    </source>
</evidence>
<dbReference type="AlphaFoldDB" id="A0A916LG35"/>
<gene>
    <name evidence="1" type="ORF">ERS007739_04409</name>
</gene>